<evidence type="ECO:0000256" key="2">
    <source>
        <dbReference type="ARBA" id="ARBA00023669"/>
    </source>
</evidence>
<dbReference type="Proteomes" id="UP000618579">
    <property type="component" value="Unassembled WGS sequence"/>
</dbReference>
<keyword evidence="2" id="KW-1282">Carboxysome</keyword>
<comment type="subcellular location">
    <subcellularLocation>
        <location evidence="1">Carboxysome</location>
    </subcellularLocation>
</comment>
<evidence type="ECO:0000313" key="4">
    <source>
        <dbReference type="EMBL" id="NOU99839.1"/>
    </source>
</evidence>
<reference evidence="4 5" key="1">
    <citation type="submission" date="2019-10" db="EMBL/GenBank/DDBJ databases">
        <title>Description of Paenibacillus pedi sp. nov.</title>
        <authorList>
            <person name="Carlier A."/>
            <person name="Qi S."/>
        </authorList>
    </citation>
    <scope>NUCLEOTIDE SEQUENCE [LARGE SCALE GENOMIC DNA]</scope>
    <source>
        <strain evidence="4 5">LMG 31457</strain>
    </source>
</reference>
<evidence type="ECO:0000256" key="3">
    <source>
        <dbReference type="ARBA" id="ARBA00024446"/>
    </source>
</evidence>
<evidence type="ECO:0000256" key="1">
    <source>
        <dbReference type="ARBA" id="ARBA00023587"/>
    </source>
</evidence>
<accession>A0ABX1ZLE8</accession>
<organism evidence="4 5">
    <name type="scientific">Paenibacillus planticolens</name>
    <dbReference type="NCBI Taxonomy" id="2654976"/>
    <lineage>
        <taxon>Bacteria</taxon>
        <taxon>Bacillati</taxon>
        <taxon>Bacillota</taxon>
        <taxon>Bacilli</taxon>
        <taxon>Bacillales</taxon>
        <taxon>Paenibacillaceae</taxon>
        <taxon>Paenibacillus</taxon>
    </lineage>
</organism>
<dbReference type="InterPro" id="IPR036677">
    <property type="entry name" value="EutN_CcmL_sf"/>
</dbReference>
<gene>
    <name evidence="4" type="ORF">GC097_07410</name>
</gene>
<sequence>MFLGKVIGTVVCTQKDESLTGLKLLIVQPMKDEHTKTGKAMVVIDTHGAAGYDDLVYLAKSRDSSLPLGLDLVATDAGIMGIVENYNVIKHGGAHS</sequence>
<dbReference type="PANTHER" id="PTHR36539:SF1">
    <property type="entry name" value="BACTERIAL MICROCOMPARTMENT SHELL VERTEX PROTEIN EUTN"/>
    <property type="match status" value="1"/>
</dbReference>
<keyword evidence="5" id="KW-1185">Reference proteome</keyword>
<dbReference type="EMBL" id="WHNZ01000015">
    <property type="protein sequence ID" value="NOU99839.1"/>
    <property type="molecule type" value="Genomic_DNA"/>
</dbReference>
<protein>
    <submittedName>
        <fullName evidence="4">Ethanolamine utilization protein EutN</fullName>
    </submittedName>
</protein>
<dbReference type="SUPFAM" id="SSF159133">
    <property type="entry name" value="EutN/CcmL-like"/>
    <property type="match status" value="1"/>
</dbReference>
<evidence type="ECO:0000313" key="5">
    <source>
        <dbReference type="Proteomes" id="UP000618579"/>
    </source>
</evidence>
<dbReference type="InterPro" id="IPR004992">
    <property type="entry name" value="EutN_CcmL"/>
</dbReference>
<name>A0ABX1ZLE8_9BACL</name>
<comment type="caution">
    <text evidence="4">The sequence shown here is derived from an EMBL/GenBank/DDBJ whole genome shotgun (WGS) entry which is preliminary data.</text>
</comment>
<dbReference type="Gene3D" id="2.40.50.220">
    <property type="entry name" value="EutN/Ccml"/>
    <property type="match status" value="1"/>
</dbReference>
<dbReference type="RefSeq" id="WP_171682691.1">
    <property type="nucleotide sequence ID" value="NZ_WHNZ01000015.1"/>
</dbReference>
<dbReference type="PANTHER" id="PTHR36539">
    <property type="entry name" value="ETHANOLAMINE UTILIZATION PROTEIN EUTN"/>
    <property type="match status" value="1"/>
</dbReference>
<dbReference type="CDD" id="cd01614">
    <property type="entry name" value="EutN_CcmL"/>
    <property type="match status" value="1"/>
</dbReference>
<dbReference type="Pfam" id="PF03319">
    <property type="entry name" value="EutN_CcmL"/>
    <property type="match status" value="1"/>
</dbReference>
<dbReference type="PROSITE" id="PS51932">
    <property type="entry name" value="BMV"/>
    <property type="match status" value="1"/>
</dbReference>
<keyword evidence="3" id="KW-1283">Bacterial microcompartment</keyword>
<proteinExistence type="predicted"/>